<dbReference type="InterPro" id="IPR002731">
    <property type="entry name" value="ATPase_BadF"/>
</dbReference>
<dbReference type="InterPro" id="IPR052519">
    <property type="entry name" value="Euk-type_GlcNAc_Kinase"/>
</dbReference>
<dbReference type="STRING" id="394264.SAMN04488040_2543"/>
<dbReference type="GO" id="GO:0016301">
    <property type="term" value="F:kinase activity"/>
    <property type="evidence" value="ECO:0007669"/>
    <property type="project" value="UniProtKB-KW"/>
</dbReference>
<evidence type="ECO:0000313" key="3">
    <source>
        <dbReference type="Proteomes" id="UP000199239"/>
    </source>
</evidence>
<dbReference type="OrthoDB" id="63487at2"/>
<dbReference type="AlphaFoldDB" id="A0A1I6U6Y8"/>
<dbReference type="RefSeq" id="WP_093916748.1">
    <property type="nucleotide sequence ID" value="NZ_FPAJ01000004.1"/>
</dbReference>
<accession>A0A1I6U6Y8</accession>
<dbReference type="CDD" id="cd24082">
    <property type="entry name" value="ASKHA_NBD_GspK-like"/>
    <property type="match status" value="1"/>
</dbReference>
<dbReference type="SUPFAM" id="SSF53067">
    <property type="entry name" value="Actin-like ATPase domain"/>
    <property type="match status" value="2"/>
</dbReference>
<keyword evidence="2" id="KW-0808">Transferase</keyword>
<organism evidence="2 3">
    <name type="scientific">Sulfitobacter marinus</name>
    <dbReference type="NCBI Taxonomy" id="394264"/>
    <lineage>
        <taxon>Bacteria</taxon>
        <taxon>Pseudomonadati</taxon>
        <taxon>Pseudomonadota</taxon>
        <taxon>Alphaproteobacteria</taxon>
        <taxon>Rhodobacterales</taxon>
        <taxon>Roseobacteraceae</taxon>
        <taxon>Sulfitobacter</taxon>
    </lineage>
</organism>
<dbReference type="Proteomes" id="UP000199239">
    <property type="component" value="Unassembled WGS sequence"/>
</dbReference>
<dbReference type="Pfam" id="PF01869">
    <property type="entry name" value="BcrAD_BadFG"/>
    <property type="match status" value="1"/>
</dbReference>
<dbReference type="PANTHER" id="PTHR43190">
    <property type="entry name" value="N-ACETYL-D-GLUCOSAMINE KINASE"/>
    <property type="match status" value="1"/>
</dbReference>
<reference evidence="3" key="1">
    <citation type="submission" date="2016-10" db="EMBL/GenBank/DDBJ databases">
        <authorList>
            <person name="Varghese N."/>
            <person name="Submissions S."/>
        </authorList>
    </citation>
    <scope>NUCLEOTIDE SEQUENCE [LARGE SCALE GENOMIC DNA]</scope>
    <source>
        <strain evidence="3">DSM 23422</strain>
    </source>
</reference>
<sequence length="291" mass="29549">MMDQHPPFIIGVDGGGTGCRVAVGTAQDGILAEAKGGRANVSTNFDEAIAHIIEATHEAVKDAGQDAAQINHAVAHLGLAGFTGPDIGKRVADALPFGKSVVTEDTTTTIVGAIGAEDGYVLALGTGTIIARQRDQAQTCIGGWCYQVSDQASGAWLGHGALEQTLLAVDGIVPTSALSDRMLAKFGGAAGIVQFSLKARPGDFGTLAPDVVETAAAGDPIGTMLMQRGADYLQNALAALEYQTNDLLCLAGGVGPHYAPYLPAQTTVNLAPAKGRAVDGAFALAKSAAAQ</sequence>
<evidence type="ECO:0000313" key="2">
    <source>
        <dbReference type="EMBL" id="SFS97185.1"/>
    </source>
</evidence>
<keyword evidence="2" id="KW-0418">Kinase</keyword>
<evidence type="ECO:0000259" key="1">
    <source>
        <dbReference type="Pfam" id="PF01869"/>
    </source>
</evidence>
<gene>
    <name evidence="2" type="ORF">SAMN04488040_2543</name>
</gene>
<name>A0A1I6U6Y8_9RHOB</name>
<dbReference type="InterPro" id="IPR043129">
    <property type="entry name" value="ATPase_NBD"/>
</dbReference>
<proteinExistence type="predicted"/>
<dbReference type="EMBL" id="FPAJ01000004">
    <property type="protein sequence ID" value="SFS97185.1"/>
    <property type="molecule type" value="Genomic_DNA"/>
</dbReference>
<keyword evidence="3" id="KW-1185">Reference proteome</keyword>
<protein>
    <submittedName>
        <fullName evidence="2">Glucosamine kinase</fullName>
    </submittedName>
</protein>
<dbReference type="Gene3D" id="3.30.420.40">
    <property type="match status" value="2"/>
</dbReference>
<dbReference type="PANTHER" id="PTHR43190:SF3">
    <property type="entry name" value="N-ACETYL-D-GLUCOSAMINE KINASE"/>
    <property type="match status" value="1"/>
</dbReference>
<feature type="domain" description="ATPase BadF/BadG/BcrA/BcrD type" evidence="1">
    <location>
        <begin position="10"/>
        <end position="254"/>
    </location>
</feature>